<feature type="region of interest" description="Disordered" evidence="1">
    <location>
        <begin position="1"/>
        <end position="20"/>
    </location>
</feature>
<proteinExistence type="predicted"/>
<comment type="caution">
    <text evidence="2">The sequence shown here is derived from an EMBL/GenBank/DDBJ whole genome shotgun (WGS) entry which is preliminary data.</text>
</comment>
<reference evidence="2" key="2">
    <citation type="submission" date="2023-01" db="EMBL/GenBank/DDBJ databases">
        <authorList>
            <person name="Sun Q."/>
            <person name="Evtushenko L."/>
        </authorList>
    </citation>
    <scope>NUCLEOTIDE SEQUENCE</scope>
    <source>
        <strain evidence="2">VKM Ac-1321</strain>
    </source>
</reference>
<reference evidence="2" key="1">
    <citation type="journal article" date="2014" name="Int. J. Syst. Evol. Microbiol.">
        <title>Complete genome sequence of Corynebacterium casei LMG S-19264T (=DSM 44701T), isolated from a smear-ripened cheese.</title>
        <authorList>
            <consortium name="US DOE Joint Genome Institute (JGI-PGF)"/>
            <person name="Walter F."/>
            <person name="Albersmeier A."/>
            <person name="Kalinowski J."/>
            <person name="Ruckert C."/>
        </authorList>
    </citation>
    <scope>NUCLEOTIDE SEQUENCE</scope>
    <source>
        <strain evidence="2">VKM Ac-1321</strain>
    </source>
</reference>
<dbReference type="EMBL" id="BSFP01000014">
    <property type="protein sequence ID" value="GLL01241.1"/>
    <property type="molecule type" value="Genomic_DNA"/>
</dbReference>
<dbReference type="AlphaFoldDB" id="A0A9W6NLJ3"/>
<feature type="compositionally biased region" description="Polar residues" evidence="1">
    <location>
        <begin position="1"/>
        <end position="12"/>
    </location>
</feature>
<gene>
    <name evidence="2" type="ORF">GCM10017581_029820</name>
</gene>
<protein>
    <submittedName>
        <fullName evidence="2">Uncharacterized protein</fullName>
    </submittedName>
</protein>
<evidence type="ECO:0000313" key="2">
    <source>
        <dbReference type="EMBL" id="GLL01241.1"/>
    </source>
</evidence>
<sequence>MSDDYTNFSTDLDGNGTEDPAAIYTLDDGSNVLVGDLDHDGQMDIAALDSDGDGVYEQAYDPATGTVTDLTDGAGIDSSGTDGGADPDYGAEYDGAGGNLDGDVASGAEPSGGYYDAAAVSDMMAMQHETSMAIINNI</sequence>
<accession>A0A9W6NLJ3</accession>
<keyword evidence="3" id="KW-1185">Reference proteome</keyword>
<organism evidence="2 3">
    <name type="scientific">Dactylosporangium matsuzakiense</name>
    <dbReference type="NCBI Taxonomy" id="53360"/>
    <lineage>
        <taxon>Bacteria</taxon>
        <taxon>Bacillati</taxon>
        <taxon>Actinomycetota</taxon>
        <taxon>Actinomycetes</taxon>
        <taxon>Micromonosporales</taxon>
        <taxon>Micromonosporaceae</taxon>
        <taxon>Dactylosporangium</taxon>
    </lineage>
</organism>
<name>A0A9W6NLJ3_9ACTN</name>
<feature type="region of interest" description="Disordered" evidence="1">
    <location>
        <begin position="66"/>
        <end position="104"/>
    </location>
</feature>
<dbReference type="Proteomes" id="UP001143480">
    <property type="component" value="Unassembled WGS sequence"/>
</dbReference>
<dbReference type="RefSeq" id="WP_261963457.1">
    <property type="nucleotide sequence ID" value="NZ_BAAAXA010000003.1"/>
</dbReference>
<evidence type="ECO:0000313" key="3">
    <source>
        <dbReference type="Proteomes" id="UP001143480"/>
    </source>
</evidence>
<evidence type="ECO:0000256" key="1">
    <source>
        <dbReference type="SAM" id="MobiDB-lite"/>
    </source>
</evidence>